<accession>A0A923LIN2</accession>
<organism evidence="5 6">
    <name type="scientific">Mediterraneibacter hominis</name>
    <dbReference type="NCBI Taxonomy" id="2763054"/>
    <lineage>
        <taxon>Bacteria</taxon>
        <taxon>Bacillati</taxon>
        <taxon>Bacillota</taxon>
        <taxon>Clostridia</taxon>
        <taxon>Lachnospirales</taxon>
        <taxon>Lachnospiraceae</taxon>
        <taxon>Mediterraneibacter</taxon>
    </lineage>
</organism>
<dbReference type="GO" id="GO:0051287">
    <property type="term" value="F:NAD binding"/>
    <property type="evidence" value="ECO:0007669"/>
    <property type="project" value="InterPro"/>
</dbReference>
<dbReference type="PANTHER" id="PTHR43761">
    <property type="entry name" value="D-ISOMER SPECIFIC 2-HYDROXYACID DEHYDROGENASE FAMILY PROTEIN (AFU_ORTHOLOGUE AFUA_1G13630)"/>
    <property type="match status" value="1"/>
</dbReference>
<dbReference type="SUPFAM" id="SSF51735">
    <property type="entry name" value="NAD(P)-binding Rossmann-fold domains"/>
    <property type="match status" value="1"/>
</dbReference>
<keyword evidence="3" id="KW-0520">NAD</keyword>
<reference evidence="5" key="1">
    <citation type="submission" date="2020-08" db="EMBL/GenBank/DDBJ databases">
        <title>Genome public.</title>
        <authorList>
            <person name="Liu C."/>
            <person name="Sun Q."/>
        </authorList>
    </citation>
    <scope>NUCLEOTIDE SEQUENCE</scope>
    <source>
        <strain evidence="5">NSJ-55</strain>
    </source>
</reference>
<evidence type="ECO:0000256" key="2">
    <source>
        <dbReference type="ARBA" id="ARBA00023002"/>
    </source>
</evidence>
<keyword evidence="6" id="KW-1185">Reference proteome</keyword>
<evidence type="ECO:0000313" key="6">
    <source>
        <dbReference type="Proteomes" id="UP000652477"/>
    </source>
</evidence>
<dbReference type="Pfam" id="PF02826">
    <property type="entry name" value="2-Hacid_dh_C"/>
    <property type="match status" value="1"/>
</dbReference>
<dbReference type="SUPFAM" id="SSF52283">
    <property type="entry name" value="Formate/glycerate dehydrogenase catalytic domain-like"/>
    <property type="match status" value="1"/>
</dbReference>
<dbReference type="RefSeq" id="WP_186876185.1">
    <property type="nucleotide sequence ID" value="NZ_JACOPF010000002.1"/>
</dbReference>
<dbReference type="Proteomes" id="UP000652477">
    <property type="component" value="Unassembled WGS sequence"/>
</dbReference>
<gene>
    <name evidence="5" type="ORF">H8S37_11370</name>
</gene>
<dbReference type="Gene3D" id="3.40.50.720">
    <property type="entry name" value="NAD(P)-binding Rossmann-like Domain"/>
    <property type="match status" value="2"/>
</dbReference>
<evidence type="ECO:0000256" key="1">
    <source>
        <dbReference type="ARBA" id="ARBA00005854"/>
    </source>
</evidence>
<dbReference type="AlphaFoldDB" id="A0A923LIN2"/>
<sequence length="348" mass="38598">MGKKVVVMEDFTTPDGRMHVYDILAEKYGAEVKYVKVQKYIKDGDDFSKMFLNMEKNGPDVIPEEEELLEEIKDANIVISHISAISTKAVNSAKNLEAVCIMRSGVENVNVENAAKRGIKVVNAPGRLAVPVSEFTVGLMIAEMKNIARSHQRMQAGNFKDGFSNSEYSVNLKGKKIGLVGCGMVGSRVAKIMKAFEAEVLIYDPYMSDDAIRKMGYEPKELNELCKEADVISIHFRLTPETKGLIGKEQFALMKPGSYLINTARAGLVDEEAMMDALINKKIAGAGLDVFHQEPLEADNPLLKMDNVTITGHLAGHCADIFQMTTDIMMHALDHYFQTGEWIQVVNK</sequence>
<dbReference type="PANTHER" id="PTHR43761:SF1">
    <property type="entry name" value="D-ISOMER SPECIFIC 2-HYDROXYACID DEHYDROGENASE CATALYTIC DOMAIN-CONTAINING PROTEIN-RELATED"/>
    <property type="match status" value="1"/>
</dbReference>
<dbReference type="FunFam" id="3.40.50.720:FF:000203">
    <property type="entry name" value="D-3-phosphoglycerate dehydrogenase (SerA)"/>
    <property type="match status" value="1"/>
</dbReference>
<evidence type="ECO:0000259" key="4">
    <source>
        <dbReference type="Pfam" id="PF02826"/>
    </source>
</evidence>
<comment type="similarity">
    <text evidence="1">Belongs to the D-isomer specific 2-hydroxyacid dehydrogenase family.</text>
</comment>
<evidence type="ECO:0000313" key="5">
    <source>
        <dbReference type="EMBL" id="MBC5689518.1"/>
    </source>
</evidence>
<evidence type="ECO:0000256" key="3">
    <source>
        <dbReference type="ARBA" id="ARBA00023027"/>
    </source>
</evidence>
<dbReference type="InterPro" id="IPR050418">
    <property type="entry name" value="D-iso_2-hydroxyacid_DH_PdxB"/>
</dbReference>
<keyword evidence="2" id="KW-0560">Oxidoreductase</keyword>
<dbReference type="InterPro" id="IPR036291">
    <property type="entry name" value="NAD(P)-bd_dom_sf"/>
</dbReference>
<dbReference type="GO" id="GO:0016616">
    <property type="term" value="F:oxidoreductase activity, acting on the CH-OH group of donors, NAD or NADP as acceptor"/>
    <property type="evidence" value="ECO:0007669"/>
    <property type="project" value="InterPro"/>
</dbReference>
<name>A0A923LIN2_9FIRM</name>
<feature type="domain" description="D-isomer specific 2-hydroxyacid dehydrogenase NAD-binding" evidence="4">
    <location>
        <begin position="137"/>
        <end position="315"/>
    </location>
</feature>
<protein>
    <submittedName>
        <fullName evidence="5">2-hydroxyacid dehydrogenase</fullName>
    </submittedName>
</protein>
<proteinExistence type="inferred from homology"/>
<dbReference type="CDD" id="cd12171">
    <property type="entry name" value="2-Hacid_dh_10"/>
    <property type="match status" value="1"/>
</dbReference>
<dbReference type="InterPro" id="IPR006140">
    <property type="entry name" value="D-isomer_DH_NAD-bd"/>
</dbReference>
<comment type="caution">
    <text evidence="5">The sequence shown here is derived from an EMBL/GenBank/DDBJ whole genome shotgun (WGS) entry which is preliminary data.</text>
</comment>
<dbReference type="EMBL" id="JACOPF010000002">
    <property type="protein sequence ID" value="MBC5689518.1"/>
    <property type="molecule type" value="Genomic_DNA"/>
</dbReference>